<dbReference type="GO" id="GO:0008270">
    <property type="term" value="F:zinc ion binding"/>
    <property type="evidence" value="ECO:0007669"/>
    <property type="project" value="UniProtKB-KW"/>
</dbReference>
<keyword evidence="3" id="KW-0862">Zinc</keyword>
<dbReference type="PANTHER" id="PTHR28082">
    <property type="entry name" value="ZINC FINGER PROTEIN"/>
    <property type="match status" value="1"/>
</dbReference>
<protein>
    <submittedName>
        <fullName evidence="6">Uncharacterized protein C3B9.05</fullName>
    </submittedName>
</protein>
<dbReference type="InterPro" id="IPR008913">
    <property type="entry name" value="Znf_CHY"/>
</dbReference>
<keyword evidence="2 4" id="KW-0863">Zinc-finger</keyword>
<evidence type="ECO:0000259" key="5">
    <source>
        <dbReference type="PROSITE" id="PS51266"/>
    </source>
</evidence>
<dbReference type="AlphaFoldDB" id="A0A2T0FJK4"/>
<accession>A0A2T0FJK4</accession>
<evidence type="ECO:0000256" key="1">
    <source>
        <dbReference type="ARBA" id="ARBA00022723"/>
    </source>
</evidence>
<dbReference type="SUPFAM" id="SSF161219">
    <property type="entry name" value="CHY zinc finger-like"/>
    <property type="match status" value="1"/>
</dbReference>
<dbReference type="EMBL" id="NDIQ01000021">
    <property type="protein sequence ID" value="PRT55149.1"/>
    <property type="molecule type" value="Genomic_DNA"/>
</dbReference>
<dbReference type="STRING" id="45607.A0A2T0FJK4"/>
<evidence type="ECO:0000256" key="2">
    <source>
        <dbReference type="ARBA" id="ARBA00022771"/>
    </source>
</evidence>
<keyword evidence="1" id="KW-0479">Metal-binding</keyword>
<dbReference type="PANTHER" id="PTHR28082:SF2">
    <property type="entry name" value="CHY-TYPE DOMAIN-CONTAINING PROTEIN"/>
    <property type="match status" value="1"/>
</dbReference>
<dbReference type="GO" id="GO:0005758">
    <property type="term" value="C:mitochondrial intermembrane space"/>
    <property type="evidence" value="ECO:0007669"/>
    <property type="project" value="TreeGrafter"/>
</dbReference>
<dbReference type="OrthoDB" id="411372at2759"/>
<evidence type="ECO:0000313" key="7">
    <source>
        <dbReference type="Proteomes" id="UP000238350"/>
    </source>
</evidence>
<evidence type="ECO:0000256" key="3">
    <source>
        <dbReference type="ARBA" id="ARBA00022833"/>
    </source>
</evidence>
<gene>
    <name evidence="6" type="ORF">B9G98_02769</name>
</gene>
<keyword evidence="7" id="KW-1185">Reference proteome</keyword>
<dbReference type="Proteomes" id="UP000238350">
    <property type="component" value="Unassembled WGS sequence"/>
</dbReference>
<dbReference type="PROSITE" id="PS51266">
    <property type="entry name" value="ZF_CHY"/>
    <property type="match status" value="1"/>
</dbReference>
<reference evidence="6 7" key="1">
    <citation type="submission" date="2017-04" db="EMBL/GenBank/DDBJ databases">
        <title>Genome sequencing of [Candida] sorbophila.</title>
        <authorList>
            <person name="Ahn J.O."/>
        </authorList>
    </citation>
    <scope>NUCLEOTIDE SEQUENCE [LARGE SCALE GENOMIC DNA]</scope>
    <source>
        <strain evidence="6 7">DS02</strain>
    </source>
</reference>
<sequence>MCSHYPEAQVSVRTVCCRKFFDCPACHEASEDHALKKTVDMALICKKCRKAFRKDLRDFDPETDSYCPHCDNHFVFTSAQPAAVAPSAAMQNLDARMIRDNDVDDELLGFAPDLSKKLG</sequence>
<evidence type="ECO:0000313" key="6">
    <source>
        <dbReference type="EMBL" id="PRT55149.1"/>
    </source>
</evidence>
<feature type="domain" description="CHY-type" evidence="5">
    <location>
        <begin position="1"/>
        <end position="72"/>
    </location>
</feature>
<dbReference type="RefSeq" id="XP_024665094.1">
    <property type="nucleotide sequence ID" value="XM_024809326.1"/>
</dbReference>
<name>A0A2T0FJK4_9ASCO</name>
<comment type="caution">
    <text evidence="6">The sequence shown here is derived from an EMBL/GenBank/DDBJ whole genome shotgun (WGS) entry which is preliminary data.</text>
</comment>
<organism evidence="6 7">
    <name type="scientific">Wickerhamiella sorbophila</name>
    <dbReference type="NCBI Taxonomy" id="45607"/>
    <lineage>
        <taxon>Eukaryota</taxon>
        <taxon>Fungi</taxon>
        <taxon>Dikarya</taxon>
        <taxon>Ascomycota</taxon>
        <taxon>Saccharomycotina</taxon>
        <taxon>Dipodascomycetes</taxon>
        <taxon>Dipodascales</taxon>
        <taxon>Trichomonascaceae</taxon>
        <taxon>Wickerhamiella</taxon>
    </lineage>
</organism>
<dbReference type="Pfam" id="PF05495">
    <property type="entry name" value="zf-CHY"/>
    <property type="match status" value="1"/>
</dbReference>
<evidence type="ECO:0000256" key="4">
    <source>
        <dbReference type="PROSITE-ProRule" id="PRU00601"/>
    </source>
</evidence>
<dbReference type="InterPro" id="IPR052604">
    <property type="entry name" value="Mito_Tim_assembly_helper"/>
</dbReference>
<dbReference type="GeneID" id="36516517"/>
<dbReference type="GO" id="GO:0045041">
    <property type="term" value="P:protein import into mitochondrial intermembrane space"/>
    <property type="evidence" value="ECO:0007669"/>
    <property type="project" value="TreeGrafter"/>
</dbReference>
<dbReference type="InterPro" id="IPR037274">
    <property type="entry name" value="Znf_CHY_sf"/>
</dbReference>
<proteinExistence type="predicted"/>